<protein>
    <submittedName>
        <fullName evidence="7 8">Transcriptional regulator</fullName>
    </submittedName>
    <submittedName>
        <fullName evidence="6">Transcriptional activator of xapAB</fullName>
    </submittedName>
</protein>
<dbReference type="PANTHER" id="PTHR30346">
    <property type="entry name" value="TRANSCRIPTIONAL DUAL REGULATOR HCAR-RELATED"/>
    <property type="match status" value="1"/>
</dbReference>
<dbReference type="InterPro" id="IPR036388">
    <property type="entry name" value="WH-like_DNA-bd_sf"/>
</dbReference>
<feature type="domain" description="HTH lysR-type" evidence="5">
    <location>
        <begin position="7"/>
        <end position="64"/>
    </location>
</feature>
<dbReference type="NCBIfam" id="NF007439">
    <property type="entry name" value="PRK09986.1"/>
    <property type="match status" value="1"/>
</dbReference>
<dbReference type="EMBL" id="CP056794">
    <property type="protein sequence ID" value="QLY96366.1"/>
    <property type="molecule type" value="Genomic_DNA"/>
</dbReference>
<dbReference type="InterPro" id="IPR005119">
    <property type="entry name" value="LysR_subst-bd"/>
</dbReference>
<dbReference type="Pfam" id="PF03466">
    <property type="entry name" value="LysR_substrate"/>
    <property type="match status" value="1"/>
</dbReference>
<dbReference type="Pfam" id="PF00126">
    <property type="entry name" value="HTH_1"/>
    <property type="match status" value="1"/>
</dbReference>
<reference evidence="9 12" key="3">
    <citation type="submission" date="2020-06" db="EMBL/GenBank/DDBJ databases">
        <title>REHAB project genomes.</title>
        <authorList>
            <person name="Shaw L.P."/>
        </authorList>
    </citation>
    <scope>NUCLEOTIDE SEQUENCE [LARGE SCALE GENOMIC DNA]</scope>
    <source>
        <strain evidence="9 12">RHBSTW-00177</strain>
    </source>
</reference>
<evidence type="ECO:0000313" key="6">
    <source>
        <dbReference type="EMBL" id="GDH28052.1"/>
    </source>
</evidence>
<evidence type="ECO:0000256" key="2">
    <source>
        <dbReference type="ARBA" id="ARBA00023015"/>
    </source>
</evidence>
<evidence type="ECO:0000256" key="3">
    <source>
        <dbReference type="ARBA" id="ARBA00023125"/>
    </source>
</evidence>
<dbReference type="GO" id="GO:0003677">
    <property type="term" value="F:DNA binding"/>
    <property type="evidence" value="ECO:0007669"/>
    <property type="project" value="UniProtKB-KW"/>
</dbReference>
<dbReference type="PATRIC" id="fig|562.7396.peg.3909"/>
<dbReference type="RefSeq" id="WP_000442952.1">
    <property type="nucleotide sequence ID" value="NZ_AP018395.1"/>
</dbReference>
<dbReference type="PROSITE" id="PS50931">
    <property type="entry name" value="HTH_LYSR"/>
    <property type="match status" value="1"/>
</dbReference>
<dbReference type="PANTHER" id="PTHR30346:SF27">
    <property type="entry name" value="HTH-TYPE TRANSCRIPTIONAL REGULATOR XAPR"/>
    <property type="match status" value="1"/>
</dbReference>
<dbReference type="EMBL" id="JABWMK020000041">
    <property type="protein sequence ID" value="MBB2468332.1"/>
    <property type="molecule type" value="Genomic_DNA"/>
</dbReference>
<proteinExistence type="inferred from homology"/>
<evidence type="ECO:0000313" key="12">
    <source>
        <dbReference type="Proteomes" id="UP000512182"/>
    </source>
</evidence>
<keyword evidence="4" id="KW-0804">Transcription</keyword>
<keyword evidence="2" id="KW-0805">Transcription regulation</keyword>
<evidence type="ECO:0000313" key="8">
    <source>
        <dbReference type="EMBL" id="MBB2468332.1"/>
    </source>
</evidence>
<dbReference type="Gene3D" id="1.10.10.10">
    <property type="entry name" value="Winged helix-like DNA-binding domain superfamily/Winged helix DNA-binding domain"/>
    <property type="match status" value="1"/>
</dbReference>
<dbReference type="GO" id="GO:0032993">
    <property type="term" value="C:protein-DNA complex"/>
    <property type="evidence" value="ECO:0007669"/>
    <property type="project" value="TreeGrafter"/>
</dbReference>
<keyword evidence="3 8" id="KW-0238">DNA-binding</keyword>
<sequence length="294" mass="33613">MERVYRTDLKLLRYFLAVAEELHFGRAAARLNMSQPPLSIHIKELENQLGTQLFIRHSRSVVLTHAGKILMEESRRLLVNANNVLARVEQIGRGEAGRIELGVVGTAMWGRMRPVMRRFLRENPNVDVLFREKMPAMQMALLERRELDAGIWRMATEPPTGFTSLRLHESAFLVAMPEEHHLSSFSTVPLEALRDEYFVTMPPVYTDWDFLQRVCQQVGFSPVVIREVNEPQTVLAMVSMGIGITLIADSYAQMNWPGVIFRPLKQRIPADLYIVYETQQVTPAMVKLLAALTQ</sequence>
<dbReference type="InterPro" id="IPR036390">
    <property type="entry name" value="WH_DNA-bd_sf"/>
</dbReference>
<evidence type="ECO:0000259" key="5">
    <source>
        <dbReference type="PROSITE" id="PS50931"/>
    </source>
</evidence>
<dbReference type="Proteomes" id="UP000037564">
    <property type="component" value="Unassembled WGS sequence"/>
</dbReference>
<evidence type="ECO:0000313" key="11">
    <source>
        <dbReference type="Proteomes" id="UP000303027"/>
    </source>
</evidence>
<evidence type="ECO:0000256" key="1">
    <source>
        <dbReference type="ARBA" id="ARBA00009437"/>
    </source>
</evidence>
<organism evidence="7 10">
    <name type="scientific">Escherichia coli</name>
    <dbReference type="NCBI Taxonomy" id="562"/>
    <lineage>
        <taxon>Bacteria</taxon>
        <taxon>Pseudomonadati</taxon>
        <taxon>Pseudomonadota</taxon>
        <taxon>Gammaproteobacteria</taxon>
        <taxon>Enterobacterales</taxon>
        <taxon>Enterobacteriaceae</taxon>
        <taxon>Escherichia</taxon>
    </lineage>
</organism>
<dbReference type="SUPFAM" id="SSF46785">
    <property type="entry name" value="Winged helix' DNA-binding domain"/>
    <property type="match status" value="1"/>
</dbReference>
<gene>
    <name evidence="6" type="primary">xapR</name>
    <name evidence="6" type="ORF">BvCmsKKP061_00430</name>
    <name evidence="8" type="ORF">HEP30_019855</name>
    <name evidence="9" type="ORF">HV109_06695</name>
    <name evidence="7" type="ORF">WR15_19130</name>
</gene>
<dbReference type="SUPFAM" id="SSF53850">
    <property type="entry name" value="Periplasmic binding protein-like II"/>
    <property type="match status" value="1"/>
</dbReference>
<dbReference type="CDD" id="cd08449">
    <property type="entry name" value="PBP2_XapR"/>
    <property type="match status" value="1"/>
</dbReference>
<comment type="similarity">
    <text evidence="1">Belongs to the LysR transcriptional regulatory family.</text>
</comment>
<evidence type="ECO:0000256" key="4">
    <source>
        <dbReference type="ARBA" id="ARBA00023163"/>
    </source>
</evidence>
<evidence type="ECO:0000313" key="7">
    <source>
        <dbReference type="EMBL" id="KNF65607.1"/>
    </source>
</evidence>
<reference evidence="8 13" key="4">
    <citation type="submission" date="2020-08" db="EMBL/GenBank/DDBJ databases">
        <title>Draft genome sequences of isolates of diverse host origin from the E. coli Reference Center.</title>
        <authorList>
            <person name="Lacher D.W."/>
            <person name="Mammel M.K."/>
            <person name="Gangiredla J."/>
            <person name="Gebru S.T."/>
            <person name="Barnaba T.J."/>
            <person name="Majowicz S.A."/>
            <person name="Dudley E.G."/>
        </authorList>
    </citation>
    <scope>NUCLEOTIDE SEQUENCE [LARGE SCALE GENOMIC DNA]</scope>
    <source>
        <strain evidence="8 13">10.0349</strain>
    </source>
</reference>
<dbReference type="FunFam" id="1.10.10.10:FF:000001">
    <property type="entry name" value="LysR family transcriptional regulator"/>
    <property type="match status" value="1"/>
</dbReference>
<dbReference type="Proteomes" id="UP000303027">
    <property type="component" value="Unassembled WGS sequence"/>
</dbReference>
<name>A0A0B1JYV9_ECOLX</name>
<accession>A0A0B1JYV9</accession>
<dbReference type="Gene3D" id="3.40.190.10">
    <property type="entry name" value="Periplasmic binding protein-like II"/>
    <property type="match status" value="2"/>
</dbReference>
<dbReference type="EMBL" id="BFXY01000016">
    <property type="protein sequence ID" value="GDH28052.1"/>
    <property type="molecule type" value="Genomic_DNA"/>
</dbReference>
<dbReference type="PRINTS" id="PR00039">
    <property type="entry name" value="HTHLYSR"/>
</dbReference>
<dbReference type="InterPro" id="IPR037409">
    <property type="entry name" value="XapR_PBP2"/>
</dbReference>
<evidence type="ECO:0000313" key="9">
    <source>
        <dbReference type="EMBL" id="QLY96366.1"/>
    </source>
</evidence>
<reference evidence="7 10" key="1">
    <citation type="submission" date="2015-07" db="EMBL/GenBank/DDBJ databases">
        <title>Genome sequences of 64 non-O157:H7 Shiga toxin-producing Escherichia coli strains.</title>
        <authorList>
            <person name="Gonzalez-Escalona N."/>
            <person name="Toro M."/>
            <person name="Timme R."/>
            <person name="Payne J."/>
        </authorList>
    </citation>
    <scope>NUCLEOTIDE SEQUENCE [LARGE SCALE GENOMIC DNA]</scope>
    <source>
        <strain evidence="7 10">CFSAN026843</strain>
    </source>
</reference>
<dbReference type="InterPro" id="IPR000847">
    <property type="entry name" value="LysR_HTH_N"/>
</dbReference>
<dbReference type="EMBL" id="LGZN01000055">
    <property type="protein sequence ID" value="KNF65607.1"/>
    <property type="molecule type" value="Genomic_DNA"/>
</dbReference>
<evidence type="ECO:0000313" key="13">
    <source>
        <dbReference type="Proteomes" id="UP000531761"/>
    </source>
</evidence>
<dbReference type="Proteomes" id="UP000531761">
    <property type="component" value="Unassembled WGS sequence"/>
</dbReference>
<reference evidence="6 11" key="2">
    <citation type="submission" date="2018-04" db="EMBL/GenBank/DDBJ databases">
        <title>Large scale genomics of bovine and human commensal E. coli to reveal the emerging process of EHEC.</title>
        <authorList>
            <person name="Arimizu Y."/>
            <person name="Ogura Y."/>
        </authorList>
    </citation>
    <scope>NUCLEOTIDE SEQUENCE [LARGE SCALE GENOMIC DNA]</scope>
    <source>
        <strain evidence="6 11">KK-P061</strain>
    </source>
</reference>
<dbReference type="Proteomes" id="UP000512182">
    <property type="component" value="Chromosome"/>
</dbReference>
<dbReference type="GO" id="GO:0003700">
    <property type="term" value="F:DNA-binding transcription factor activity"/>
    <property type="evidence" value="ECO:0007669"/>
    <property type="project" value="InterPro"/>
</dbReference>
<evidence type="ECO:0000313" key="10">
    <source>
        <dbReference type="Proteomes" id="UP000037564"/>
    </source>
</evidence>
<dbReference type="AlphaFoldDB" id="A0A0B1JYV9"/>